<keyword evidence="4" id="KW-0726">Sexual differentiation</keyword>
<feature type="signal peptide" evidence="7">
    <location>
        <begin position="1"/>
        <end position="44"/>
    </location>
</feature>
<dbReference type="InterPro" id="IPR038596">
    <property type="entry name" value="Janus_sf"/>
</dbReference>
<dbReference type="GO" id="GO:0030154">
    <property type="term" value="P:cell differentiation"/>
    <property type="evidence" value="ECO:0007669"/>
    <property type="project" value="UniProtKB-KW"/>
</dbReference>
<dbReference type="VEuPathDB" id="CryptoDB:Cvel_14040"/>
<organism evidence="8">
    <name type="scientific">Chromera velia CCMP2878</name>
    <dbReference type="NCBI Taxonomy" id="1169474"/>
    <lineage>
        <taxon>Eukaryota</taxon>
        <taxon>Sar</taxon>
        <taxon>Alveolata</taxon>
        <taxon>Colpodellida</taxon>
        <taxon>Chromeraceae</taxon>
        <taxon>Chromera</taxon>
    </lineage>
</organism>
<reference evidence="8" key="1">
    <citation type="submission" date="2014-11" db="EMBL/GenBank/DDBJ databases">
        <authorList>
            <person name="Otto D Thomas"/>
            <person name="Naeem Raeece"/>
        </authorList>
    </citation>
    <scope>NUCLEOTIDE SEQUENCE</scope>
</reference>
<evidence type="ECO:0000256" key="4">
    <source>
        <dbReference type="ARBA" id="ARBA00022928"/>
    </source>
</evidence>
<accession>A0A0G4IFY4</accession>
<proteinExistence type="inferred from homology"/>
<evidence type="ECO:0000256" key="3">
    <source>
        <dbReference type="ARBA" id="ARBA00022782"/>
    </source>
</evidence>
<dbReference type="InterPro" id="IPR007702">
    <property type="entry name" value="Janus"/>
</dbReference>
<protein>
    <recommendedName>
        <fullName evidence="9">14 kDa phosphohistidine phosphatase</fullName>
    </recommendedName>
</protein>
<dbReference type="PANTHER" id="PTHR12258:SF5">
    <property type="entry name" value="BCDNA.GH02250-RELATED"/>
    <property type="match status" value="1"/>
</dbReference>
<dbReference type="AlphaFoldDB" id="A0A0G4IFY4"/>
<dbReference type="Gene3D" id="3.50.20.20">
    <property type="entry name" value="Janus/Ocnus"/>
    <property type="match status" value="1"/>
</dbReference>
<evidence type="ECO:0000256" key="5">
    <source>
        <dbReference type="PIRSR" id="PIRSR607702-1"/>
    </source>
</evidence>
<evidence type="ECO:0000256" key="6">
    <source>
        <dbReference type="PIRSR" id="PIRSR607702-2"/>
    </source>
</evidence>
<gene>
    <name evidence="8" type="ORF">Cvel_14040</name>
</gene>
<evidence type="ECO:0000256" key="2">
    <source>
        <dbReference type="ARBA" id="ARBA00010971"/>
    </source>
</evidence>
<comment type="similarity">
    <text evidence="2">Belongs to the janus family.</text>
</comment>
<evidence type="ECO:0008006" key="9">
    <source>
        <dbReference type="Google" id="ProtNLM"/>
    </source>
</evidence>
<dbReference type="GO" id="GO:0005829">
    <property type="term" value="C:cytosol"/>
    <property type="evidence" value="ECO:0007669"/>
    <property type="project" value="TreeGrafter"/>
</dbReference>
<feature type="active site" description="Proton acceptor" evidence="5">
    <location>
        <position position="215"/>
    </location>
</feature>
<evidence type="ECO:0000256" key="1">
    <source>
        <dbReference type="ARBA" id="ARBA00002508"/>
    </source>
</evidence>
<dbReference type="SUPFAM" id="SSF143724">
    <property type="entry name" value="PHP14-like"/>
    <property type="match status" value="1"/>
</dbReference>
<evidence type="ECO:0000313" key="8">
    <source>
        <dbReference type="EMBL" id="CEM56046.1"/>
    </source>
</evidence>
<feature type="binding site" evidence="6">
    <location>
        <position position="188"/>
    </location>
    <ligand>
        <name>substrate</name>
    </ligand>
</feature>
<dbReference type="EMBL" id="CDMZ01005936">
    <property type="protein sequence ID" value="CEM56046.1"/>
    <property type="molecule type" value="Genomic_DNA"/>
</dbReference>
<keyword evidence="7" id="KW-0732">Signal</keyword>
<sequence>MWSIAPFSRSSSLSFHPSKGKRFSLAALLLLTSSLHFFSTPCKAFVGNTPDCDSDASNQPSGKFFSLSPTRRRFRSSAHANPNSDPYYRAIAQDLERSANEMGEVKSASQIEKELGEINEALANLPEDADSAKREELQNRAEALTHTLRRRDPEGMGSPLSAVPVAREKPSDFLDDVPAVSIPGGTFKYTQVKASDPSTGFVKLFVRGDLMAEYHYQTATPLLRELEARGGLETEVQGGGRIRHDPDSGTIEVYGYSYQYGRADHAQTVSVLKKHFPSSYKISWHNEGY</sequence>
<dbReference type="GO" id="GO:0101006">
    <property type="term" value="F:protein histidine phosphatase activity"/>
    <property type="evidence" value="ECO:0007669"/>
    <property type="project" value="TreeGrafter"/>
</dbReference>
<dbReference type="PANTHER" id="PTHR12258">
    <property type="entry name" value="JANUS-A/JANUS-B"/>
    <property type="match status" value="1"/>
</dbReference>
<feature type="chain" id="PRO_5005192555" description="14 kDa phosphohistidine phosphatase" evidence="7">
    <location>
        <begin position="45"/>
        <end position="289"/>
    </location>
</feature>
<dbReference type="Pfam" id="PF05005">
    <property type="entry name" value="Ocnus"/>
    <property type="match status" value="1"/>
</dbReference>
<comment type="function">
    <text evidence="1">JanA and janB regulate somatic sex differentiation.</text>
</comment>
<evidence type="ECO:0000256" key="7">
    <source>
        <dbReference type="SAM" id="SignalP"/>
    </source>
</evidence>
<name>A0A0G4IFY4_9ALVE</name>
<keyword evidence="3" id="KW-0221">Differentiation</keyword>
<dbReference type="GO" id="GO:0007548">
    <property type="term" value="P:sex differentiation"/>
    <property type="evidence" value="ECO:0007669"/>
    <property type="project" value="UniProtKB-KW"/>
</dbReference>